<dbReference type="InterPro" id="IPR006059">
    <property type="entry name" value="SBP"/>
</dbReference>
<dbReference type="Pfam" id="PF01547">
    <property type="entry name" value="SBP_bac_1"/>
    <property type="match status" value="1"/>
</dbReference>
<name>A0A2P8D9D8_9ACTN</name>
<organism evidence="3 4">
    <name type="scientific">Haloactinopolyspora alba</name>
    <dbReference type="NCBI Taxonomy" id="648780"/>
    <lineage>
        <taxon>Bacteria</taxon>
        <taxon>Bacillati</taxon>
        <taxon>Actinomycetota</taxon>
        <taxon>Actinomycetes</taxon>
        <taxon>Jiangellales</taxon>
        <taxon>Jiangellaceae</taxon>
        <taxon>Haloactinopolyspora</taxon>
    </lineage>
</organism>
<dbReference type="SUPFAM" id="SSF53850">
    <property type="entry name" value="Periplasmic binding protein-like II"/>
    <property type="match status" value="1"/>
</dbReference>
<dbReference type="OrthoDB" id="8317736at2"/>
<dbReference type="Proteomes" id="UP000243528">
    <property type="component" value="Unassembled WGS sequence"/>
</dbReference>
<dbReference type="RefSeq" id="WP_106539895.1">
    <property type="nucleotide sequence ID" value="NZ_PYGE01000030.1"/>
</dbReference>
<evidence type="ECO:0000256" key="1">
    <source>
        <dbReference type="SAM" id="MobiDB-lite"/>
    </source>
</evidence>
<dbReference type="Gene3D" id="3.40.190.10">
    <property type="entry name" value="Periplasmic binding protein-like II"/>
    <property type="match status" value="2"/>
</dbReference>
<protein>
    <submittedName>
        <fullName evidence="3">Carbohydrate ABC transporter substrate-binding protein (CUT1 family)</fullName>
    </submittedName>
</protein>
<accession>A0A2P8D9D8</accession>
<comment type="caution">
    <text evidence="3">The sequence shown here is derived from an EMBL/GenBank/DDBJ whole genome shotgun (WGS) entry which is preliminary data.</text>
</comment>
<dbReference type="InterPro" id="IPR050490">
    <property type="entry name" value="Bact_solute-bd_prot1"/>
</dbReference>
<dbReference type="PROSITE" id="PS51257">
    <property type="entry name" value="PROKAR_LIPOPROTEIN"/>
    <property type="match status" value="1"/>
</dbReference>
<feature type="chain" id="PRO_5039137424" evidence="2">
    <location>
        <begin position="25"/>
        <end position="447"/>
    </location>
</feature>
<dbReference type="AlphaFoldDB" id="A0A2P8D9D8"/>
<dbReference type="EMBL" id="PYGE01000030">
    <property type="protein sequence ID" value="PSK93834.1"/>
    <property type="molecule type" value="Genomic_DNA"/>
</dbReference>
<evidence type="ECO:0000256" key="2">
    <source>
        <dbReference type="SAM" id="SignalP"/>
    </source>
</evidence>
<dbReference type="InterPro" id="IPR006311">
    <property type="entry name" value="TAT_signal"/>
</dbReference>
<gene>
    <name evidence="3" type="ORF">CLV30_13023</name>
</gene>
<keyword evidence="2" id="KW-0732">Signal</keyword>
<feature type="signal peptide" evidence="2">
    <location>
        <begin position="1"/>
        <end position="24"/>
    </location>
</feature>
<dbReference type="PANTHER" id="PTHR43649:SF14">
    <property type="entry name" value="BLR3389 PROTEIN"/>
    <property type="match status" value="1"/>
</dbReference>
<sequence>MTAPRTIPRRTFLAALGAGATALATTSCSDDSNGSQAAADLDSAGDPAQASGELDVWVLQEDAVNPVSRASLDRFFGGTDVKANLITEPNESYRDVLQTIIDQDERPDIFFNWGGGSIRSYVRAGLVEDLTPYLEEDSEFKNAFLQSVLQAGQIDGAYYGIPMRTMQPKLMFYNTALFDQVGLEVPTTWQDFLDAVDAFAAEDITPVAVGAADQWPLLMWFEYLTDRLGGAQVFQDIAEGTGEGWAHPAITRTVETIRDLVDRGAFGDAFASVAYDDSGPLLSDGRAAMMLSGSWEYTNFLEDAPGFVTNSLAWGPFPALEDGEGDPENVAGNPTNYFSVHADSPLKEVAINYLKQEMASDTYVQDLLDVGDIPAVANIETLIEGHEHEEYFGFVYAMAANAPNFQLSWDQAIARPQAQPMLEAMENVFLGNLDAEGFVQANEDAAS</sequence>
<evidence type="ECO:0000313" key="3">
    <source>
        <dbReference type="EMBL" id="PSK93834.1"/>
    </source>
</evidence>
<evidence type="ECO:0000313" key="4">
    <source>
        <dbReference type="Proteomes" id="UP000243528"/>
    </source>
</evidence>
<proteinExistence type="predicted"/>
<reference evidence="3 4" key="1">
    <citation type="submission" date="2018-03" db="EMBL/GenBank/DDBJ databases">
        <title>Genomic Encyclopedia of Archaeal and Bacterial Type Strains, Phase II (KMG-II): from individual species to whole genera.</title>
        <authorList>
            <person name="Goeker M."/>
        </authorList>
    </citation>
    <scope>NUCLEOTIDE SEQUENCE [LARGE SCALE GENOMIC DNA]</scope>
    <source>
        <strain evidence="3 4">DSM 45211</strain>
    </source>
</reference>
<feature type="region of interest" description="Disordered" evidence="1">
    <location>
        <begin position="27"/>
        <end position="47"/>
    </location>
</feature>
<dbReference type="PROSITE" id="PS51318">
    <property type="entry name" value="TAT"/>
    <property type="match status" value="1"/>
</dbReference>
<keyword evidence="4" id="KW-1185">Reference proteome</keyword>
<feature type="compositionally biased region" description="Polar residues" evidence="1">
    <location>
        <begin position="27"/>
        <end position="36"/>
    </location>
</feature>
<dbReference type="PANTHER" id="PTHR43649">
    <property type="entry name" value="ARABINOSE-BINDING PROTEIN-RELATED"/>
    <property type="match status" value="1"/>
</dbReference>